<dbReference type="HAMAP" id="MF_00124">
    <property type="entry name" value="Thymidine_kinase"/>
    <property type="match status" value="1"/>
</dbReference>
<dbReference type="GO" id="GO:0005829">
    <property type="term" value="C:cytosol"/>
    <property type="evidence" value="ECO:0007669"/>
    <property type="project" value="TreeGrafter"/>
</dbReference>
<feature type="active site" description="Proton acceptor" evidence="9 10">
    <location>
        <position position="94"/>
    </location>
</feature>
<dbReference type="OrthoDB" id="9781579at2"/>
<gene>
    <name evidence="9" type="primary">tdk</name>
    <name evidence="14" type="ORF">SAMN04487891_101424</name>
    <name evidence="15" type="ORF">SAMN05216293_0431</name>
</gene>
<dbReference type="Proteomes" id="UP000198940">
    <property type="component" value="Unassembled WGS sequence"/>
</dbReference>
<evidence type="ECO:0000256" key="5">
    <source>
        <dbReference type="ARBA" id="ARBA00022679"/>
    </source>
</evidence>
<dbReference type="STRING" id="1055723.SAMN05216293_0431"/>
<dbReference type="Gene3D" id="3.30.60.20">
    <property type="match status" value="1"/>
</dbReference>
<dbReference type="PANTHER" id="PTHR11441">
    <property type="entry name" value="THYMIDINE KINASE"/>
    <property type="match status" value="1"/>
</dbReference>
<dbReference type="EMBL" id="FRAT01000001">
    <property type="protein sequence ID" value="SHK14656.1"/>
    <property type="molecule type" value="Genomic_DNA"/>
</dbReference>
<accession>A0A1M6Q3G4</accession>
<evidence type="ECO:0000256" key="1">
    <source>
        <dbReference type="ARBA" id="ARBA00007587"/>
    </source>
</evidence>
<feature type="binding site" evidence="11">
    <location>
        <begin position="170"/>
        <end position="173"/>
    </location>
    <ligand>
        <name>substrate</name>
    </ligand>
</feature>
<dbReference type="Proteomes" id="UP000184031">
    <property type="component" value="Unassembled WGS sequence"/>
</dbReference>
<evidence type="ECO:0000256" key="4">
    <source>
        <dbReference type="ARBA" id="ARBA00022634"/>
    </source>
</evidence>
<keyword evidence="17" id="KW-1185">Reference proteome</keyword>
<dbReference type="RefSeq" id="WP_072876337.1">
    <property type="nucleotide sequence ID" value="NZ_FOKU01000001.1"/>
</dbReference>
<evidence type="ECO:0000256" key="10">
    <source>
        <dbReference type="PIRSR" id="PIRSR035805-1"/>
    </source>
</evidence>
<comment type="catalytic activity">
    <reaction evidence="9 12">
        <text>thymidine + ATP = dTMP + ADP + H(+)</text>
        <dbReference type="Rhea" id="RHEA:19129"/>
        <dbReference type="ChEBI" id="CHEBI:15378"/>
        <dbReference type="ChEBI" id="CHEBI:17748"/>
        <dbReference type="ChEBI" id="CHEBI:30616"/>
        <dbReference type="ChEBI" id="CHEBI:63528"/>
        <dbReference type="ChEBI" id="CHEBI:456216"/>
        <dbReference type="EC" id="2.7.1.21"/>
    </reaction>
</comment>
<evidence type="ECO:0000256" key="13">
    <source>
        <dbReference type="RuleBase" id="RU004165"/>
    </source>
</evidence>
<keyword evidence="5 9" id="KW-0808">Transferase</keyword>
<keyword evidence="7 9" id="KW-0418">Kinase</keyword>
<dbReference type="PANTHER" id="PTHR11441:SF0">
    <property type="entry name" value="THYMIDINE KINASE, CYTOSOLIC"/>
    <property type="match status" value="1"/>
</dbReference>
<feature type="binding site" evidence="9">
    <location>
        <begin position="93"/>
        <end position="96"/>
    </location>
    <ligand>
        <name>ATP</name>
        <dbReference type="ChEBI" id="CHEBI:30616"/>
    </ligand>
</feature>
<name>A0A1M6Q3G4_9FLAO</name>
<evidence type="ECO:0000256" key="2">
    <source>
        <dbReference type="ARBA" id="ARBA00012118"/>
    </source>
</evidence>
<keyword evidence="4 9" id="KW-0237">DNA synthesis</keyword>
<dbReference type="SUPFAM" id="SSF52540">
    <property type="entry name" value="P-loop containing nucleoside triphosphate hydrolases"/>
    <property type="match status" value="1"/>
</dbReference>
<evidence type="ECO:0000256" key="8">
    <source>
        <dbReference type="ARBA" id="ARBA00022840"/>
    </source>
</evidence>
<evidence type="ECO:0000256" key="3">
    <source>
        <dbReference type="ARBA" id="ARBA00022490"/>
    </source>
</evidence>
<comment type="caution">
    <text evidence="15">The sequence shown here is derived from an EMBL/GenBank/DDBJ whole genome shotgun (WGS) entry which is preliminary data.</text>
</comment>
<organism evidence="15 16">
    <name type="scientific">Flagellimonas taeanensis</name>
    <dbReference type="NCBI Taxonomy" id="1005926"/>
    <lineage>
        <taxon>Bacteria</taxon>
        <taxon>Pseudomonadati</taxon>
        <taxon>Bacteroidota</taxon>
        <taxon>Flavobacteriia</taxon>
        <taxon>Flavobacteriales</taxon>
        <taxon>Flavobacteriaceae</taxon>
        <taxon>Flagellimonas</taxon>
    </lineage>
</organism>
<feature type="binding site" evidence="11">
    <location>
        <position position="178"/>
    </location>
    <ligand>
        <name>substrate</name>
    </ligand>
</feature>
<evidence type="ECO:0000256" key="7">
    <source>
        <dbReference type="ARBA" id="ARBA00022777"/>
    </source>
</evidence>
<dbReference type="NCBIfam" id="NF003296">
    <property type="entry name" value="PRK04296.1-1"/>
    <property type="match status" value="1"/>
</dbReference>
<dbReference type="FunFam" id="3.40.50.300:FF:000384">
    <property type="entry name" value="Thymidine kinase"/>
    <property type="match status" value="1"/>
</dbReference>
<dbReference type="GO" id="GO:0005524">
    <property type="term" value="F:ATP binding"/>
    <property type="evidence" value="ECO:0007669"/>
    <property type="project" value="UniProtKB-UniRule"/>
</dbReference>
<dbReference type="AlphaFoldDB" id="A0A1M6Q3G4"/>
<evidence type="ECO:0000313" key="14">
    <source>
        <dbReference type="EMBL" id="SFB68933.1"/>
    </source>
</evidence>
<dbReference type="PIRSF" id="PIRSF035805">
    <property type="entry name" value="TK_cell"/>
    <property type="match status" value="1"/>
</dbReference>
<keyword evidence="8 9" id="KW-0067">ATP-binding</keyword>
<evidence type="ECO:0000313" key="15">
    <source>
        <dbReference type="EMBL" id="SHK14656.1"/>
    </source>
</evidence>
<dbReference type="EMBL" id="FOKU01000001">
    <property type="protein sequence ID" value="SFB68933.1"/>
    <property type="molecule type" value="Genomic_DNA"/>
</dbReference>
<dbReference type="Pfam" id="PF00265">
    <property type="entry name" value="TK"/>
    <property type="match status" value="1"/>
</dbReference>
<evidence type="ECO:0000256" key="11">
    <source>
        <dbReference type="PIRSR" id="PIRSR035805-2"/>
    </source>
</evidence>
<feature type="binding site" evidence="9">
    <location>
        <begin position="21"/>
        <end position="28"/>
    </location>
    <ligand>
        <name>ATP</name>
        <dbReference type="ChEBI" id="CHEBI:30616"/>
    </ligand>
</feature>
<dbReference type="Gene3D" id="3.40.50.300">
    <property type="entry name" value="P-loop containing nucleotide triphosphate hydrolases"/>
    <property type="match status" value="1"/>
</dbReference>
<sequence length="217" mass="24387">MFLENTVNPKEQFGWIEVICGSMFSGKTEELIRRLKRAQFAKQKVEIFKPIVDTRYHEEMVVSHDANEIRSTPVPAAANIRLLADDCDVVGIDEAQFFDDEIVTVCNDLANRGVRVVVAGLDMDFKGNPFGPMPALMATAEYVTKVHAVCTRTGNLANYSFRKSSNDKLVLLGETEEYEPLSRAAFYKAMLREKINQMDVESEEVDAKKKNANGQGR</sequence>
<comment type="subcellular location">
    <subcellularLocation>
        <location evidence="9">Cytoplasm</location>
    </subcellularLocation>
</comment>
<evidence type="ECO:0000256" key="12">
    <source>
        <dbReference type="RuleBase" id="RU000544"/>
    </source>
</evidence>
<evidence type="ECO:0000256" key="9">
    <source>
        <dbReference type="HAMAP-Rule" id="MF_00124"/>
    </source>
</evidence>
<dbReference type="GO" id="GO:0004797">
    <property type="term" value="F:thymidine kinase activity"/>
    <property type="evidence" value="ECO:0007669"/>
    <property type="project" value="UniProtKB-UniRule"/>
</dbReference>
<dbReference type="EC" id="2.7.1.21" evidence="2 9"/>
<reference evidence="15 16" key="1">
    <citation type="submission" date="2016-11" db="EMBL/GenBank/DDBJ databases">
        <authorList>
            <person name="Varghese N."/>
            <person name="Submissions S."/>
        </authorList>
    </citation>
    <scope>NUCLEOTIDE SEQUENCE [LARGE SCALE GENOMIC DNA]</scope>
    <source>
        <strain evidence="15 16">CGMCC 1.12174</strain>
        <strain evidence="14 17">DSM 26351</strain>
    </source>
</reference>
<accession>A0A3A1P1Z1</accession>
<comment type="similarity">
    <text evidence="1 9 13">Belongs to the thymidine kinase family.</text>
</comment>
<dbReference type="InterPro" id="IPR001267">
    <property type="entry name" value="Thymidine_kinase"/>
</dbReference>
<evidence type="ECO:0000313" key="17">
    <source>
        <dbReference type="Proteomes" id="UP000198940"/>
    </source>
</evidence>
<dbReference type="InterPro" id="IPR027417">
    <property type="entry name" value="P-loop_NTPase"/>
</dbReference>
<evidence type="ECO:0000313" key="16">
    <source>
        <dbReference type="Proteomes" id="UP000184031"/>
    </source>
</evidence>
<comment type="caution">
    <text evidence="9">Lacks conserved residue(s) required for the propagation of feature annotation.</text>
</comment>
<protein>
    <recommendedName>
        <fullName evidence="2 9">Thymidine kinase</fullName>
        <ecNumber evidence="2 9">2.7.1.21</ecNumber>
    </recommendedName>
</protein>
<dbReference type="GO" id="GO:0046104">
    <property type="term" value="P:thymidine metabolic process"/>
    <property type="evidence" value="ECO:0007669"/>
    <property type="project" value="TreeGrafter"/>
</dbReference>
<proteinExistence type="inferred from homology"/>
<dbReference type="SUPFAM" id="SSF57716">
    <property type="entry name" value="Glucocorticoid receptor-like (DNA-binding domain)"/>
    <property type="match status" value="1"/>
</dbReference>
<keyword evidence="6 9" id="KW-0547">Nucleotide-binding</keyword>
<comment type="subunit">
    <text evidence="9">Homotetramer.</text>
</comment>
<dbReference type="GO" id="GO:0071897">
    <property type="term" value="P:DNA biosynthetic process"/>
    <property type="evidence" value="ECO:0007669"/>
    <property type="project" value="UniProtKB-KW"/>
</dbReference>
<keyword evidence="3 9" id="KW-0963">Cytoplasm</keyword>
<evidence type="ECO:0000256" key="6">
    <source>
        <dbReference type="ARBA" id="ARBA00022741"/>
    </source>
</evidence>